<dbReference type="EMBL" id="BBXV01000040">
    <property type="protein sequence ID" value="GAQ19134.1"/>
    <property type="molecule type" value="Genomic_DNA"/>
</dbReference>
<comment type="similarity">
    <text evidence="5 6">Belongs to the class I-like SAM-binding methyltransferase superfamily. C5-methyltransferase family.</text>
</comment>
<evidence type="ECO:0000256" key="1">
    <source>
        <dbReference type="ARBA" id="ARBA00022603"/>
    </source>
</evidence>
<comment type="catalytic activity">
    <reaction evidence="7">
        <text>a 2'-deoxycytidine in DNA + S-adenosyl-L-methionine = a 5-methyl-2'-deoxycytidine in DNA + S-adenosyl-L-homocysteine + H(+)</text>
        <dbReference type="Rhea" id="RHEA:13681"/>
        <dbReference type="Rhea" id="RHEA-COMP:11369"/>
        <dbReference type="Rhea" id="RHEA-COMP:11370"/>
        <dbReference type="ChEBI" id="CHEBI:15378"/>
        <dbReference type="ChEBI" id="CHEBI:57856"/>
        <dbReference type="ChEBI" id="CHEBI:59789"/>
        <dbReference type="ChEBI" id="CHEBI:85452"/>
        <dbReference type="ChEBI" id="CHEBI:85454"/>
        <dbReference type="EC" id="2.1.1.37"/>
    </reaction>
</comment>
<dbReference type="InterPro" id="IPR018117">
    <property type="entry name" value="C5_DNA_meth_AS"/>
</dbReference>
<dbReference type="PROSITE" id="PS51679">
    <property type="entry name" value="SAM_MT_C5"/>
    <property type="match status" value="1"/>
</dbReference>
<dbReference type="GO" id="GO:0003886">
    <property type="term" value="F:DNA (cytosine-5-)-methyltransferase activity"/>
    <property type="evidence" value="ECO:0007669"/>
    <property type="project" value="UniProtKB-EC"/>
</dbReference>
<dbReference type="PROSITE" id="PS00094">
    <property type="entry name" value="C5_MTASE_1"/>
    <property type="match status" value="1"/>
</dbReference>
<dbReference type="GO" id="GO:0032259">
    <property type="term" value="P:methylation"/>
    <property type="evidence" value="ECO:0007669"/>
    <property type="project" value="UniProtKB-KW"/>
</dbReference>
<dbReference type="REBASE" id="141074">
    <property type="entry name" value="M.OpiB3ORF3093P"/>
</dbReference>
<dbReference type="AlphaFoldDB" id="A0A0U9H8Y1"/>
<evidence type="ECO:0000256" key="5">
    <source>
        <dbReference type="PROSITE-ProRule" id="PRU01016"/>
    </source>
</evidence>
<dbReference type="InterPro" id="IPR031303">
    <property type="entry name" value="C5_meth_CS"/>
</dbReference>
<dbReference type="GO" id="GO:0003677">
    <property type="term" value="F:DNA binding"/>
    <property type="evidence" value="ECO:0007669"/>
    <property type="project" value="TreeGrafter"/>
</dbReference>
<comment type="caution">
    <text evidence="8">The sequence shown here is derived from an EMBL/GenBank/DDBJ whole genome shotgun (WGS) entry which is preliminary data.</text>
</comment>
<sequence>MSEGLLQAGFHILFSSDINVDVEKTYVARHKQLGLQDGINTHFQRADIRDLPSKEIINSIKNLEIFKNKSIPTIDAIFGGPPCQGFSRAGRRDKSDPRNTLFKEYLRIINDIRPNYVVMENVEGFLDTRLDGYIGVTGEKYQNDMLMPELLQNEFELIGYDTLEPQVLNASDFGVPQRRRRVIFLAYLRGQTPPTYPTPTTPNEERVSVIDAIGDLIVDPNVRKKVNYKGSVYQRESSNGRTKNIHGEPVINDNTIKNHELSSHSELVKERFSLFQQGETSTMLIQRIRNEGINILSYPTLLMHCQDNLKEEYSREELIRRFANGEADEIMIQTLLTKKSNRYRLNQNQVSPTMVTMPDDYLTPFENRIPSVREMARIQSFDDSFKFHGKRTTGGSRRKFEVPQYTQVGNAVPPLLAKSIALEIKRAINSTSLEQLQIRS</sequence>
<evidence type="ECO:0000256" key="2">
    <source>
        <dbReference type="ARBA" id="ARBA00022679"/>
    </source>
</evidence>
<protein>
    <recommendedName>
        <fullName evidence="7">Cytosine-specific methyltransferase</fullName>
        <ecNumber evidence="7">2.1.1.37</ecNumber>
    </recommendedName>
</protein>
<feature type="active site" evidence="5">
    <location>
        <position position="83"/>
    </location>
</feature>
<dbReference type="Pfam" id="PF00145">
    <property type="entry name" value="DNA_methylase"/>
    <property type="match status" value="1"/>
</dbReference>
<evidence type="ECO:0000313" key="9">
    <source>
        <dbReference type="Proteomes" id="UP000052946"/>
    </source>
</evidence>
<evidence type="ECO:0000256" key="3">
    <source>
        <dbReference type="ARBA" id="ARBA00022691"/>
    </source>
</evidence>
<dbReference type="EC" id="2.1.1.37" evidence="7"/>
<gene>
    <name evidence="8" type="ORF">OPHB3_3093</name>
</gene>
<evidence type="ECO:0000313" key="8">
    <source>
        <dbReference type="EMBL" id="GAQ19134.1"/>
    </source>
</evidence>
<keyword evidence="1 5" id="KW-0489">Methyltransferase</keyword>
<dbReference type="Proteomes" id="UP000052946">
    <property type="component" value="Unassembled WGS sequence"/>
</dbReference>
<name>A0A0U9H8Y1_9BACI</name>
<keyword evidence="4" id="KW-0680">Restriction system</keyword>
<dbReference type="PRINTS" id="PR00105">
    <property type="entry name" value="C5METTRFRASE"/>
</dbReference>
<dbReference type="Gene3D" id="3.40.50.150">
    <property type="entry name" value="Vaccinia Virus protein VP39"/>
    <property type="match status" value="1"/>
</dbReference>
<reference evidence="9" key="1">
    <citation type="submission" date="2015-07" db="EMBL/GenBank/DDBJ databases">
        <title>Draft Genome Sequence of Oceanobacillus picturae Heshi-B3 that Was Isolated from Fermented Rice Bran with Aging Salted Mackerel, Which Was Named Heshiko as Traditional Fermented Seafood in Japan.</title>
        <authorList>
            <person name="Akuzawa S."/>
            <person name="Nakagawa J."/>
            <person name="Kanekatsu T."/>
            <person name="Kanesaki Y."/>
            <person name="Suzuki T."/>
        </authorList>
    </citation>
    <scope>NUCLEOTIDE SEQUENCE [LARGE SCALE GENOMIC DNA]</scope>
    <source>
        <strain evidence="9">Heshi-B3</strain>
    </source>
</reference>
<dbReference type="PROSITE" id="PS00095">
    <property type="entry name" value="C5_MTASE_2"/>
    <property type="match status" value="1"/>
</dbReference>
<dbReference type="InterPro" id="IPR050390">
    <property type="entry name" value="C5-Methyltransferase"/>
</dbReference>
<evidence type="ECO:0000256" key="7">
    <source>
        <dbReference type="RuleBase" id="RU000417"/>
    </source>
</evidence>
<proteinExistence type="inferred from homology"/>
<dbReference type="SUPFAM" id="SSF53335">
    <property type="entry name" value="S-adenosyl-L-methionine-dependent methyltransferases"/>
    <property type="match status" value="1"/>
</dbReference>
<dbReference type="NCBIfam" id="TIGR00675">
    <property type="entry name" value="dcm"/>
    <property type="match status" value="1"/>
</dbReference>
<evidence type="ECO:0000256" key="4">
    <source>
        <dbReference type="ARBA" id="ARBA00022747"/>
    </source>
</evidence>
<dbReference type="PANTHER" id="PTHR10629:SF52">
    <property type="entry name" value="DNA (CYTOSINE-5)-METHYLTRANSFERASE 1"/>
    <property type="match status" value="1"/>
</dbReference>
<dbReference type="GO" id="GO:0044027">
    <property type="term" value="P:negative regulation of gene expression via chromosomal CpG island methylation"/>
    <property type="evidence" value="ECO:0007669"/>
    <property type="project" value="TreeGrafter"/>
</dbReference>
<dbReference type="PANTHER" id="PTHR10629">
    <property type="entry name" value="CYTOSINE-SPECIFIC METHYLTRANSFERASE"/>
    <property type="match status" value="1"/>
</dbReference>
<dbReference type="InterPro" id="IPR029063">
    <property type="entry name" value="SAM-dependent_MTases_sf"/>
</dbReference>
<reference evidence="8 9" key="2">
    <citation type="journal article" date="2016" name="Genome Announc.">
        <title>Draft Genome Sequence of Oceanobacillus picturae Heshi-B3, Isolated from Fermented Rice Bran in a Traditional Japanese Seafood Dish.</title>
        <authorList>
            <person name="Akuzawa S."/>
            <person name="Nagaoka J."/>
            <person name="Kanekatsu M."/>
            <person name="Kanesaki Y."/>
            <person name="Suzuki T."/>
        </authorList>
    </citation>
    <scope>NUCLEOTIDE SEQUENCE [LARGE SCALE GENOMIC DNA]</scope>
    <source>
        <strain evidence="8 9">Heshi-B3</strain>
    </source>
</reference>
<evidence type="ECO:0000256" key="6">
    <source>
        <dbReference type="RuleBase" id="RU000416"/>
    </source>
</evidence>
<keyword evidence="3 5" id="KW-0949">S-adenosyl-L-methionine</keyword>
<keyword evidence="2 5" id="KW-0808">Transferase</keyword>
<organism evidence="8 9">
    <name type="scientific">Oceanobacillus picturae</name>
    <dbReference type="NCBI Taxonomy" id="171693"/>
    <lineage>
        <taxon>Bacteria</taxon>
        <taxon>Bacillati</taxon>
        <taxon>Bacillota</taxon>
        <taxon>Bacilli</taxon>
        <taxon>Bacillales</taxon>
        <taxon>Bacillaceae</taxon>
        <taxon>Oceanobacillus</taxon>
    </lineage>
</organism>
<dbReference type="InterPro" id="IPR001525">
    <property type="entry name" value="C5_MeTfrase"/>
</dbReference>
<accession>A0A0U9H8Y1</accession>
<dbReference type="Gene3D" id="3.90.120.10">
    <property type="entry name" value="DNA Methylase, subunit A, domain 2"/>
    <property type="match status" value="1"/>
</dbReference>
<dbReference type="GO" id="GO:0009307">
    <property type="term" value="P:DNA restriction-modification system"/>
    <property type="evidence" value="ECO:0007669"/>
    <property type="project" value="UniProtKB-KW"/>
</dbReference>